<organism evidence="5 6">
    <name type="scientific">Maribellus luteus</name>
    <dbReference type="NCBI Taxonomy" id="2305463"/>
    <lineage>
        <taxon>Bacteria</taxon>
        <taxon>Pseudomonadati</taxon>
        <taxon>Bacteroidota</taxon>
        <taxon>Bacteroidia</taxon>
        <taxon>Marinilabiliales</taxon>
        <taxon>Prolixibacteraceae</taxon>
        <taxon>Maribellus</taxon>
    </lineage>
</organism>
<dbReference type="PROSITE" id="PS51257">
    <property type="entry name" value="PROKAR_LIPOPROTEIN"/>
    <property type="match status" value="1"/>
</dbReference>
<comment type="caution">
    <text evidence="5">The sequence shown here is derived from an EMBL/GenBank/DDBJ whole genome shotgun (WGS) entry which is preliminary data.</text>
</comment>
<dbReference type="GO" id="GO:0042279">
    <property type="term" value="F:nitrite reductase (cytochrome, ammonia-forming) activity"/>
    <property type="evidence" value="ECO:0007669"/>
    <property type="project" value="InterPro"/>
</dbReference>
<evidence type="ECO:0000259" key="3">
    <source>
        <dbReference type="Pfam" id="PF13435"/>
    </source>
</evidence>
<dbReference type="AlphaFoldDB" id="A0A399SVA0"/>
<dbReference type="PANTHER" id="PTHR35038:SF8">
    <property type="entry name" value="C-TYPE POLYHEME CYTOCHROME OMCC"/>
    <property type="match status" value="1"/>
</dbReference>
<dbReference type="Pfam" id="PF13646">
    <property type="entry name" value="HEAT_2"/>
    <property type="match status" value="1"/>
</dbReference>
<keyword evidence="2" id="KW-0802">TPR repeat</keyword>
<dbReference type="InterPro" id="IPR051829">
    <property type="entry name" value="Multiheme_Cytochr_ET"/>
</dbReference>
<gene>
    <name evidence="5" type="ORF">D1614_14600</name>
</gene>
<feature type="domain" description="Cytochrome c-552/4" evidence="3">
    <location>
        <begin position="37"/>
        <end position="66"/>
    </location>
</feature>
<dbReference type="Proteomes" id="UP000265926">
    <property type="component" value="Unassembled WGS sequence"/>
</dbReference>
<feature type="domain" description="Tetratricopeptide repeat protein 21A/21B C-terminal ARM" evidence="4">
    <location>
        <begin position="569"/>
        <end position="731"/>
    </location>
</feature>
<evidence type="ECO:0000259" key="4">
    <source>
        <dbReference type="Pfam" id="PF25063"/>
    </source>
</evidence>
<dbReference type="InterPro" id="IPR036280">
    <property type="entry name" value="Multihaem_cyt_sf"/>
</dbReference>
<dbReference type="SUPFAM" id="SSF48695">
    <property type="entry name" value="Multiheme cytochromes"/>
    <property type="match status" value="1"/>
</dbReference>
<evidence type="ECO:0000313" key="5">
    <source>
        <dbReference type="EMBL" id="RIJ47348.1"/>
    </source>
</evidence>
<dbReference type="PANTHER" id="PTHR35038">
    <property type="entry name" value="DISSIMILATORY SULFITE REDUCTASE SIRA"/>
    <property type="match status" value="1"/>
</dbReference>
<feature type="domain" description="Cytochrome c-552/4" evidence="3">
    <location>
        <begin position="171"/>
        <end position="213"/>
    </location>
</feature>
<dbReference type="InterPro" id="IPR011989">
    <property type="entry name" value="ARM-like"/>
</dbReference>
<dbReference type="Gene3D" id="1.10.1130.10">
    <property type="entry name" value="Flavocytochrome C3, Chain A"/>
    <property type="match status" value="3"/>
</dbReference>
<evidence type="ECO:0000256" key="1">
    <source>
        <dbReference type="ARBA" id="ARBA00022729"/>
    </source>
</evidence>
<name>A0A399SVA0_9BACT</name>
<proteinExistence type="predicted"/>
<reference evidence="5 6" key="1">
    <citation type="submission" date="2018-08" db="EMBL/GenBank/DDBJ databases">
        <title>Pallidiluteibacterium maritimus gen. nov., sp. nov., isolated from coastal sediment.</title>
        <authorList>
            <person name="Zhou L.Y."/>
        </authorList>
    </citation>
    <scope>NUCLEOTIDE SEQUENCE [LARGE SCALE GENOMIC DNA]</scope>
    <source>
        <strain evidence="5 6">XSD2</strain>
    </source>
</reference>
<keyword evidence="6" id="KW-1185">Reference proteome</keyword>
<dbReference type="RefSeq" id="WP_119438705.1">
    <property type="nucleotide sequence ID" value="NZ_QWGR01000008.1"/>
</dbReference>
<keyword evidence="1" id="KW-0732">Signal</keyword>
<dbReference type="InterPro" id="IPR056834">
    <property type="entry name" value="ARM_TT21_C"/>
</dbReference>
<evidence type="ECO:0000256" key="2">
    <source>
        <dbReference type="PROSITE-ProRule" id="PRU00339"/>
    </source>
</evidence>
<dbReference type="InterPro" id="IPR016024">
    <property type="entry name" value="ARM-type_fold"/>
</dbReference>
<dbReference type="GO" id="GO:0042597">
    <property type="term" value="C:periplasmic space"/>
    <property type="evidence" value="ECO:0007669"/>
    <property type="project" value="InterPro"/>
</dbReference>
<sequence length="785" mass="87705">MNRQNWIVGVITVFTLFSCTQRGAQPNPDGEFVGSQSCKECHEKFYELWSPSYHAQAMMPVNAEFMAKHRLPNSEPIAVEGNLFQVEFKDSTMVMYERKGKELVTTYDILWAMGGHNVYCFLTPFEKGKLQNIPLAYDANAKKWFNYPESGVRHFNDNSPADEALPWKDDQFAFNTGCYSCHISQLSTNFDLETDTYHTTWKEPGINCETCHGPAGEHIRIFKNLKEGEKAKELGLISTSVFTKEQNNDACATCHSKMQPITPSYMPGDKFFDNYNVTTLEDRDFYPDGRDLGENYTLTGWMMNSCTEKSELHCVSCHTSSGRDRNKDNPNQACLKCHNNRNEDLEAHTGHKAEAGLTCLSCHMPKREFVGHFLRSDHSFRPPMPEATIRFGSPNACNQCHKDKSPEWANKIVKARPNGNYQEETLKWAQLIKEARELEWKNVDKMFALIRNPETDDVVANSLVRLLNNYPDESKAAVLMDALGNPSELVRSSAAYGLGGIVSDETKNALLKACQDDIRLVRIQAANAILTFPEDLFSADQKNIIAAAEKEYVTSMTSRLDNWSNHYNLGLYHQNKGDVQSALGAYETATRLYPESILPLINSSVLYSYVGNPAKAEENLRNVIKFDPRNEAANLNLGLLMAEQGRMDEAEQALKAALEANPAGQAVAAKNLSVIVAQRGDLKQAVEYAEKAHKISPEDGSIVYTLAFYQLQNGQKAAAVNNLKKALALNPGDLRNVQFLADIYLKDGNKSGAIKLYSDALKAEGLSGQDRAALQQAISALQQNS</sequence>
<dbReference type="InterPro" id="IPR023155">
    <property type="entry name" value="Cyt_c-552/4"/>
</dbReference>
<dbReference type="Pfam" id="PF02335">
    <property type="entry name" value="Cytochrom_C552"/>
    <property type="match status" value="1"/>
</dbReference>
<dbReference type="SUPFAM" id="SSF48452">
    <property type="entry name" value="TPR-like"/>
    <property type="match status" value="1"/>
</dbReference>
<dbReference type="EMBL" id="QWGR01000008">
    <property type="protein sequence ID" value="RIJ47348.1"/>
    <property type="molecule type" value="Genomic_DNA"/>
</dbReference>
<dbReference type="OrthoDB" id="9814800at2"/>
<dbReference type="Gene3D" id="1.25.10.10">
    <property type="entry name" value="Leucine-rich Repeat Variant"/>
    <property type="match status" value="1"/>
</dbReference>
<dbReference type="Pfam" id="PF25063">
    <property type="entry name" value="ARM_TT21_C"/>
    <property type="match status" value="1"/>
</dbReference>
<feature type="repeat" description="TPR" evidence="2">
    <location>
        <begin position="563"/>
        <end position="596"/>
    </location>
</feature>
<dbReference type="PROSITE" id="PS50005">
    <property type="entry name" value="TPR"/>
    <property type="match status" value="3"/>
</dbReference>
<dbReference type="Gene3D" id="1.25.40.10">
    <property type="entry name" value="Tetratricopeptide repeat domain"/>
    <property type="match status" value="1"/>
</dbReference>
<dbReference type="Pfam" id="PF13435">
    <property type="entry name" value="Cytochrome_C554"/>
    <property type="match status" value="2"/>
</dbReference>
<evidence type="ECO:0000313" key="6">
    <source>
        <dbReference type="Proteomes" id="UP000265926"/>
    </source>
</evidence>
<dbReference type="InterPro" id="IPR019734">
    <property type="entry name" value="TPR_rpt"/>
</dbReference>
<protein>
    <submittedName>
        <fullName evidence="5">Ammonia-forming cytochrome c nitrite reductase subunit c552</fullName>
    </submittedName>
</protein>
<dbReference type="InterPro" id="IPR003321">
    <property type="entry name" value="Cyt_c552"/>
</dbReference>
<dbReference type="InterPro" id="IPR011990">
    <property type="entry name" value="TPR-like_helical_dom_sf"/>
</dbReference>
<feature type="repeat" description="TPR" evidence="2">
    <location>
        <begin position="666"/>
        <end position="699"/>
    </location>
</feature>
<feature type="repeat" description="TPR" evidence="2">
    <location>
        <begin position="631"/>
        <end position="664"/>
    </location>
</feature>
<dbReference type="SUPFAM" id="SSF48371">
    <property type="entry name" value="ARM repeat"/>
    <property type="match status" value="1"/>
</dbReference>
<accession>A0A399SVA0</accession>
<dbReference type="SMART" id="SM00028">
    <property type="entry name" value="TPR"/>
    <property type="match status" value="5"/>
</dbReference>